<dbReference type="Pfam" id="PF00096">
    <property type="entry name" value="zf-C2H2"/>
    <property type="match status" value="4"/>
</dbReference>
<evidence type="ECO:0000259" key="12">
    <source>
        <dbReference type="PROSITE" id="PS50157"/>
    </source>
</evidence>
<evidence type="ECO:0000256" key="1">
    <source>
        <dbReference type="ARBA" id="ARBA00004123"/>
    </source>
</evidence>
<dbReference type="SMART" id="SM00355">
    <property type="entry name" value="ZnF_C2H2"/>
    <property type="match status" value="5"/>
</dbReference>
<dbReference type="FunCoup" id="D8S408">
    <property type="interactions" value="1404"/>
</dbReference>
<feature type="non-terminal residue" evidence="13">
    <location>
        <position position="1"/>
    </location>
</feature>
<dbReference type="PROSITE" id="PS50157">
    <property type="entry name" value="ZINC_FINGER_C2H2_2"/>
    <property type="match status" value="5"/>
</dbReference>
<dbReference type="Gramene" id="EFJ20676">
    <property type="protein sequence ID" value="EFJ20676"/>
    <property type="gene ID" value="SELMODRAFT_24068"/>
</dbReference>
<feature type="region of interest" description="Disordered" evidence="11">
    <location>
        <begin position="227"/>
        <end position="253"/>
    </location>
</feature>
<feature type="domain" description="C2H2-type" evidence="12">
    <location>
        <begin position="54"/>
        <end position="83"/>
    </location>
</feature>
<keyword evidence="6" id="KW-0805">Transcription regulation</keyword>
<evidence type="ECO:0000256" key="10">
    <source>
        <dbReference type="PROSITE-ProRule" id="PRU00042"/>
    </source>
</evidence>
<feature type="domain" description="C2H2-type" evidence="12">
    <location>
        <begin position="141"/>
        <end position="170"/>
    </location>
</feature>
<feature type="domain" description="C2H2-type" evidence="12">
    <location>
        <begin position="113"/>
        <end position="140"/>
    </location>
</feature>
<dbReference type="InterPro" id="IPR036236">
    <property type="entry name" value="Znf_C2H2_sf"/>
</dbReference>
<dbReference type="FunFam" id="3.30.160.60:FF:000104">
    <property type="entry name" value="Transcriptional repressor protein YY1"/>
    <property type="match status" value="1"/>
</dbReference>
<keyword evidence="5" id="KW-0862">Zinc</keyword>
<protein>
    <recommendedName>
        <fullName evidence="12">C2H2-type domain-containing protein</fullName>
    </recommendedName>
</protein>
<dbReference type="InParanoid" id="D8S408"/>
<evidence type="ECO:0000256" key="11">
    <source>
        <dbReference type="SAM" id="MobiDB-lite"/>
    </source>
</evidence>
<dbReference type="eggNOG" id="KOG1721">
    <property type="taxonomic scope" value="Eukaryota"/>
</dbReference>
<dbReference type="GO" id="GO:0031519">
    <property type="term" value="C:PcG protein complex"/>
    <property type="evidence" value="ECO:0000318"/>
    <property type="project" value="GO_Central"/>
</dbReference>
<dbReference type="EMBL" id="GL377601">
    <property type="protein sequence ID" value="EFJ20676.1"/>
    <property type="molecule type" value="Genomic_DNA"/>
</dbReference>
<evidence type="ECO:0000256" key="3">
    <source>
        <dbReference type="ARBA" id="ARBA00022737"/>
    </source>
</evidence>
<dbReference type="HOGENOM" id="CLU_1100843_0_0_1"/>
<evidence type="ECO:0000256" key="5">
    <source>
        <dbReference type="ARBA" id="ARBA00022833"/>
    </source>
</evidence>
<keyword evidence="8" id="KW-0804">Transcription</keyword>
<keyword evidence="2" id="KW-0479">Metal-binding</keyword>
<dbReference type="InterPro" id="IPR013087">
    <property type="entry name" value="Znf_C2H2_type"/>
</dbReference>
<dbReference type="GO" id="GO:0000981">
    <property type="term" value="F:DNA-binding transcription factor activity, RNA polymerase II-specific"/>
    <property type="evidence" value="ECO:0000318"/>
    <property type="project" value="GO_Central"/>
</dbReference>
<dbReference type="GO" id="GO:0000978">
    <property type="term" value="F:RNA polymerase II cis-regulatory region sequence-specific DNA binding"/>
    <property type="evidence" value="ECO:0000318"/>
    <property type="project" value="GO_Central"/>
</dbReference>
<feature type="domain" description="C2H2-type" evidence="12">
    <location>
        <begin position="83"/>
        <end position="112"/>
    </location>
</feature>
<dbReference type="STRING" id="88036.D8S408"/>
<reference evidence="13 14" key="1">
    <citation type="journal article" date="2011" name="Science">
        <title>The Selaginella genome identifies genetic changes associated with the evolution of vascular plants.</title>
        <authorList>
            <person name="Banks J.A."/>
            <person name="Nishiyama T."/>
            <person name="Hasebe M."/>
            <person name="Bowman J.L."/>
            <person name="Gribskov M."/>
            <person name="dePamphilis C."/>
            <person name="Albert V.A."/>
            <person name="Aono N."/>
            <person name="Aoyama T."/>
            <person name="Ambrose B.A."/>
            <person name="Ashton N.W."/>
            <person name="Axtell M.J."/>
            <person name="Barker E."/>
            <person name="Barker M.S."/>
            <person name="Bennetzen J.L."/>
            <person name="Bonawitz N.D."/>
            <person name="Chapple C."/>
            <person name="Cheng C."/>
            <person name="Correa L.G."/>
            <person name="Dacre M."/>
            <person name="DeBarry J."/>
            <person name="Dreyer I."/>
            <person name="Elias M."/>
            <person name="Engstrom E.M."/>
            <person name="Estelle M."/>
            <person name="Feng L."/>
            <person name="Finet C."/>
            <person name="Floyd S.K."/>
            <person name="Frommer W.B."/>
            <person name="Fujita T."/>
            <person name="Gramzow L."/>
            <person name="Gutensohn M."/>
            <person name="Harholt J."/>
            <person name="Hattori M."/>
            <person name="Heyl A."/>
            <person name="Hirai T."/>
            <person name="Hiwatashi Y."/>
            <person name="Ishikawa M."/>
            <person name="Iwata M."/>
            <person name="Karol K.G."/>
            <person name="Koehler B."/>
            <person name="Kolukisaoglu U."/>
            <person name="Kubo M."/>
            <person name="Kurata T."/>
            <person name="Lalonde S."/>
            <person name="Li K."/>
            <person name="Li Y."/>
            <person name="Litt A."/>
            <person name="Lyons E."/>
            <person name="Manning G."/>
            <person name="Maruyama T."/>
            <person name="Michael T.P."/>
            <person name="Mikami K."/>
            <person name="Miyazaki S."/>
            <person name="Morinaga S."/>
            <person name="Murata T."/>
            <person name="Mueller-Roeber B."/>
            <person name="Nelson D.R."/>
            <person name="Obara M."/>
            <person name="Oguri Y."/>
            <person name="Olmstead R.G."/>
            <person name="Onodera N."/>
            <person name="Petersen B.L."/>
            <person name="Pils B."/>
            <person name="Prigge M."/>
            <person name="Rensing S.A."/>
            <person name="Riano-Pachon D.M."/>
            <person name="Roberts A.W."/>
            <person name="Sato Y."/>
            <person name="Scheller H.V."/>
            <person name="Schulz B."/>
            <person name="Schulz C."/>
            <person name="Shakirov E.V."/>
            <person name="Shibagaki N."/>
            <person name="Shinohara N."/>
            <person name="Shippen D.E."/>
            <person name="Soerensen I."/>
            <person name="Sotooka R."/>
            <person name="Sugimoto N."/>
            <person name="Sugita M."/>
            <person name="Sumikawa N."/>
            <person name="Tanurdzic M."/>
            <person name="Theissen G."/>
            <person name="Ulvskov P."/>
            <person name="Wakazuki S."/>
            <person name="Weng J.K."/>
            <person name="Willats W.W."/>
            <person name="Wipf D."/>
            <person name="Wolf P.G."/>
            <person name="Yang L."/>
            <person name="Zimmer A.D."/>
            <person name="Zhu Q."/>
            <person name="Mitros T."/>
            <person name="Hellsten U."/>
            <person name="Loque D."/>
            <person name="Otillar R."/>
            <person name="Salamov A."/>
            <person name="Schmutz J."/>
            <person name="Shapiro H."/>
            <person name="Lindquist E."/>
            <person name="Lucas S."/>
            <person name="Rokhsar D."/>
            <person name="Grigoriev I.V."/>
        </authorList>
    </citation>
    <scope>NUCLEOTIDE SEQUENCE [LARGE SCALE GENOMIC DNA]</scope>
</reference>
<dbReference type="KEGG" id="smo:SELMODRAFT_24068"/>
<dbReference type="Proteomes" id="UP000001514">
    <property type="component" value="Unassembled WGS sequence"/>
</dbReference>
<dbReference type="GO" id="GO:0005667">
    <property type="term" value="C:transcription regulator complex"/>
    <property type="evidence" value="ECO:0000318"/>
    <property type="project" value="GO_Central"/>
</dbReference>
<organism evidence="14">
    <name type="scientific">Selaginella moellendorffii</name>
    <name type="common">Spikemoss</name>
    <dbReference type="NCBI Taxonomy" id="88036"/>
    <lineage>
        <taxon>Eukaryota</taxon>
        <taxon>Viridiplantae</taxon>
        <taxon>Streptophyta</taxon>
        <taxon>Embryophyta</taxon>
        <taxon>Tracheophyta</taxon>
        <taxon>Lycopodiopsida</taxon>
        <taxon>Selaginellales</taxon>
        <taxon>Selaginellaceae</taxon>
        <taxon>Selaginella</taxon>
    </lineage>
</organism>
<evidence type="ECO:0000256" key="6">
    <source>
        <dbReference type="ARBA" id="ARBA00023015"/>
    </source>
</evidence>
<dbReference type="PANTHER" id="PTHR14003:SF1">
    <property type="entry name" value="ZINC FINGER TRANSCRIPTION FACTOR YY1"/>
    <property type="match status" value="1"/>
</dbReference>
<dbReference type="GO" id="GO:0006357">
    <property type="term" value="P:regulation of transcription by RNA polymerase II"/>
    <property type="evidence" value="ECO:0000318"/>
    <property type="project" value="GO_Central"/>
</dbReference>
<evidence type="ECO:0000313" key="13">
    <source>
        <dbReference type="EMBL" id="EFJ20676.1"/>
    </source>
</evidence>
<dbReference type="SUPFAM" id="SSF57667">
    <property type="entry name" value="beta-beta-alpha zinc fingers"/>
    <property type="match status" value="4"/>
</dbReference>
<keyword evidence="4 10" id="KW-0863">Zinc-finger</keyword>
<dbReference type="GO" id="GO:0008270">
    <property type="term" value="F:zinc ion binding"/>
    <property type="evidence" value="ECO:0007669"/>
    <property type="project" value="UniProtKB-KW"/>
</dbReference>
<evidence type="ECO:0000256" key="7">
    <source>
        <dbReference type="ARBA" id="ARBA00023125"/>
    </source>
</evidence>
<evidence type="ECO:0000256" key="8">
    <source>
        <dbReference type="ARBA" id="ARBA00023163"/>
    </source>
</evidence>
<feature type="non-terminal residue" evidence="13">
    <location>
        <position position="253"/>
    </location>
</feature>
<keyword evidence="9" id="KW-0539">Nucleus</keyword>
<proteinExistence type="predicted"/>
<evidence type="ECO:0000256" key="2">
    <source>
        <dbReference type="ARBA" id="ARBA00022723"/>
    </source>
</evidence>
<dbReference type="PANTHER" id="PTHR14003">
    <property type="entry name" value="TRANSCRIPTIONAL REPRESSOR PROTEIN YY"/>
    <property type="match status" value="1"/>
</dbReference>
<dbReference type="OMA" id="HENEMDA"/>
<dbReference type="AlphaFoldDB" id="D8S408"/>
<dbReference type="FunFam" id="3.30.160.60:FF:000071">
    <property type="entry name" value="Putative zinc finger protein 143"/>
    <property type="match status" value="1"/>
</dbReference>
<comment type="subcellular location">
    <subcellularLocation>
        <location evidence="1">Nucleus</location>
    </subcellularLocation>
</comment>
<evidence type="ECO:0000313" key="14">
    <source>
        <dbReference type="Proteomes" id="UP000001514"/>
    </source>
</evidence>
<gene>
    <name evidence="13" type="ORF">SELMODRAFT_24068</name>
</gene>
<keyword evidence="3" id="KW-0677">Repeat</keyword>
<accession>D8S408</accession>
<name>D8S408_SELML</name>
<keyword evidence="7" id="KW-0238">DNA-binding</keyword>
<evidence type="ECO:0000256" key="4">
    <source>
        <dbReference type="ARBA" id="ARBA00022771"/>
    </source>
</evidence>
<keyword evidence="14" id="KW-1185">Reference proteome</keyword>
<evidence type="ECO:0000256" key="9">
    <source>
        <dbReference type="ARBA" id="ARBA00023242"/>
    </source>
</evidence>
<dbReference type="Gene3D" id="3.30.160.60">
    <property type="entry name" value="Classic Zinc Finger"/>
    <property type="match status" value="5"/>
</dbReference>
<sequence>RKPAKKWFKEWVPQDTVLSTGKCRLLKWINDDTMNLMKTKHLDQDADLDYEIVYVCTFENCGKVFTEAPALRKHAHVHGEKQFICHYDGCGKRFVDSSKLKRHFLIHTGEKHFLCKFCGKAFSLDFNLRSHMRTHTGENYHTCPYEDCGKRYAHEYKLRGHLKTHHDKSDTSKTSPAATAAAAAAAAATGGGRPFACPYKGCDKRYFYEYKLNLHLKRGHVKEEMVEHNGSDEFSDGSDPEHLVRGPGKGKMR</sequence>
<feature type="domain" description="C2H2-type" evidence="12">
    <location>
        <begin position="195"/>
        <end position="225"/>
    </location>
</feature>
<dbReference type="GO" id="GO:0000785">
    <property type="term" value="C:chromatin"/>
    <property type="evidence" value="ECO:0000318"/>
    <property type="project" value="GO_Central"/>
</dbReference>
<dbReference type="PROSITE" id="PS00028">
    <property type="entry name" value="ZINC_FINGER_C2H2_1"/>
    <property type="match status" value="5"/>
</dbReference>